<dbReference type="InterPro" id="IPR001005">
    <property type="entry name" value="SANT/Myb"/>
</dbReference>
<dbReference type="InterPro" id="IPR015280">
    <property type="entry name" value="Rap1_DNA-bd"/>
</dbReference>
<accession>A0A9P7BCA9</accession>
<dbReference type="InterPro" id="IPR039595">
    <property type="entry name" value="TE2IP/Rap1"/>
</dbReference>
<dbReference type="InterPro" id="IPR009057">
    <property type="entry name" value="Homeodomain-like_sf"/>
</dbReference>
<evidence type="ECO:0000256" key="4">
    <source>
        <dbReference type="ARBA" id="ARBA00023015"/>
    </source>
</evidence>
<dbReference type="CDD" id="cd11655">
    <property type="entry name" value="rap1_myb-like"/>
    <property type="match status" value="2"/>
</dbReference>
<evidence type="ECO:0000256" key="7">
    <source>
        <dbReference type="ARBA" id="ARBA00023242"/>
    </source>
</evidence>
<dbReference type="Proteomes" id="UP000750334">
    <property type="component" value="Unassembled WGS sequence"/>
</dbReference>
<feature type="domain" description="BRCT" evidence="11">
    <location>
        <begin position="103"/>
        <end position="193"/>
    </location>
</feature>
<comment type="subunit">
    <text evidence="8">Homodimer.</text>
</comment>
<dbReference type="Gene3D" id="1.10.10.60">
    <property type="entry name" value="Homeodomain-like"/>
    <property type="match status" value="2"/>
</dbReference>
<dbReference type="Pfam" id="PF16589">
    <property type="entry name" value="BRCT_2"/>
    <property type="match status" value="1"/>
</dbReference>
<comment type="caution">
    <text evidence="13">The sequence shown here is derived from an EMBL/GenBank/DDBJ whole genome shotgun (WGS) entry which is preliminary data.</text>
</comment>
<keyword evidence="6" id="KW-0804">Transcription</keyword>
<evidence type="ECO:0000256" key="6">
    <source>
        <dbReference type="ARBA" id="ARBA00023163"/>
    </source>
</evidence>
<feature type="region of interest" description="Disordered" evidence="9">
    <location>
        <begin position="544"/>
        <end position="564"/>
    </location>
</feature>
<dbReference type="PROSITE" id="PS51294">
    <property type="entry name" value="HTH_MYB"/>
    <property type="match status" value="1"/>
</dbReference>
<dbReference type="InterPro" id="IPR036420">
    <property type="entry name" value="BRCT_dom_sf"/>
</dbReference>
<feature type="compositionally biased region" description="Basic and acidic residues" evidence="9">
    <location>
        <begin position="33"/>
        <end position="43"/>
    </location>
</feature>
<comment type="function">
    <text evidence="8">Involved in the regulation of telomere length, clustering and has a specific role in telomere position effect (TPE).</text>
</comment>
<keyword evidence="7 8" id="KW-0539">Nucleus</keyword>
<dbReference type="SMART" id="SM00292">
    <property type="entry name" value="BRCT"/>
    <property type="match status" value="1"/>
</dbReference>
<dbReference type="PANTHER" id="PTHR16466">
    <property type="entry name" value="TELOMERE REPEAT-BINDING FACTOR 2-INTERACTING PROTEIN 1"/>
    <property type="match status" value="1"/>
</dbReference>
<feature type="domain" description="Myb-like" evidence="10">
    <location>
        <begin position="327"/>
        <end position="383"/>
    </location>
</feature>
<reference evidence="13 14" key="1">
    <citation type="submission" date="2020-11" db="EMBL/GenBank/DDBJ databases">
        <title>Kefir isolates.</title>
        <authorList>
            <person name="Marcisauskas S."/>
            <person name="Kim Y."/>
            <person name="Blasche S."/>
        </authorList>
    </citation>
    <scope>NUCLEOTIDE SEQUENCE [LARGE SCALE GENOMIC DNA]</scope>
    <source>
        <strain evidence="13 14">OG2</strain>
    </source>
</reference>
<keyword evidence="13" id="KW-0238">DNA-binding</keyword>
<evidence type="ECO:0000313" key="13">
    <source>
        <dbReference type="EMBL" id="KAG0669753.1"/>
    </source>
</evidence>
<evidence type="ECO:0000259" key="12">
    <source>
        <dbReference type="PROSITE" id="PS51294"/>
    </source>
</evidence>
<dbReference type="PROSITE" id="PS50172">
    <property type="entry name" value="BRCT"/>
    <property type="match status" value="1"/>
</dbReference>
<dbReference type="GO" id="GO:0070187">
    <property type="term" value="C:shelterin complex"/>
    <property type="evidence" value="ECO:0007669"/>
    <property type="project" value="TreeGrafter"/>
</dbReference>
<dbReference type="SUPFAM" id="SSF46689">
    <property type="entry name" value="Homeodomain-like"/>
    <property type="match status" value="2"/>
</dbReference>
<comment type="subcellular location">
    <subcellularLocation>
        <location evidence="8">Nucleus</location>
    </subcellularLocation>
    <subcellularLocation>
        <location evidence="8">Chromosome</location>
        <location evidence="8">Telomere</location>
    </subcellularLocation>
</comment>
<evidence type="ECO:0000256" key="5">
    <source>
        <dbReference type="ARBA" id="ARBA00023159"/>
    </source>
</evidence>
<dbReference type="PROSITE" id="PS50090">
    <property type="entry name" value="MYB_LIKE"/>
    <property type="match status" value="1"/>
</dbReference>
<comment type="similarity">
    <text evidence="1 8">Belongs to the RAP1 family.</text>
</comment>
<evidence type="ECO:0000256" key="3">
    <source>
        <dbReference type="ARBA" id="ARBA00022895"/>
    </source>
</evidence>
<dbReference type="Gene3D" id="1.10.10.2170">
    <property type="match status" value="1"/>
</dbReference>
<evidence type="ECO:0000256" key="2">
    <source>
        <dbReference type="ARBA" id="ARBA00022454"/>
    </source>
</evidence>
<sequence>MSQSTDLAKAAEDFVDQLSGDIIIDPEIFEKDEANNLENRDTPKNGLEATQAQDDSDSEDKKNGLEVNDGIDAKNVETNEKSAEELNGNVNKLESENKIQSDSSYKILNGKTFFINKGADAHDSVNDIEKLEKLITDNGGKLVEHLPGEDEDQSEEIIVVSPYNDTKLPTVTPTYIRECINGGSLLDMKNYLVPYDEFRAVIDNNLQVPFDPETHENINGPMPSTLPPDTAHELDTVDDSAKNDNGNGDEEDDEDGNMYHDAVDNSEILSQPLAQLPQSTEDNNQHIVNVTNNNDNGGVHNRNNQNVADDSNSFMNSYDTSMSRDNLPNTNKISFTTDEDAFILDVVRKNPTRRTTHTLFDEISHYVPNHTGNSIRHRYRKYLAKKLDFVYKVDDFGKLLRDDDGNLIQTKELPTALKRRFTALEDYNLAKAIKRQFYIDLYQINPDTGESLIGDNDPPNVVAKRKVTMDRNHVRGSEPAFANFTTDGRKGPVSREFFKTFADKYQTHSQSAWRDRLRKFVLVYGVDSYIQYYEAEKAEGREPEPIKNMTNRPKREGQPVPGNYNSTVKRLKTNAVERNRQISILQGGVQLPTTPQKVNGSAGAGLQTVNNVNRNYAIPESELLDEETMNFISDLKNDLKNIGSNLPFEYPQEIADAIRHDFSVEEAEYDEIDPDTIPFPPSIATRELFQPKFYQMANTKEFMDKIEEVISRDYEPSQAEKLVQDLCDEAGVRKVFSTSILTALSGDLMVFPRYFLNAFKGDVNPPPNVPGIWTREDDAMLKRGDVEDINLLKKKHGTGRIEMRKKFIEKDLV</sequence>
<evidence type="ECO:0000256" key="8">
    <source>
        <dbReference type="RuleBase" id="RU367107"/>
    </source>
</evidence>
<dbReference type="CDD" id="cd11653">
    <property type="entry name" value="rap1_RCT"/>
    <property type="match status" value="1"/>
</dbReference>
<feature type="compositionally biased region" description="Acidic residues" evidence="9">
    <location>
        <begin position="247"/>
        <end position="256"/>
    </location>
</feature>
<keyword evidence="2 8" id="KW-0158">Chromosome</keyword>
<dbReference type="GO" id="GO:0010833">
    <property type="term" value="P:telomere maintenance via telomere lengthening"/>
    <property type="evidence" value="ECO:0007669"/>
    <property type="project" value="UniProtKB-UniRule"/>
</dbReference>
<evidence type="ECO:0000259" key="10">
    <source>
        <dbReference type="PROSITE" id="PS50090"/>
    </source>
</evidence>
<dbReference type="AlphaFoldDB" id="A0A9P7BCA9"/>
<organism evidence="13 14">
    <name type="scientific">Maudiozyma exigua</name>
    <name type="common">Yeast</name>
    <name type="synonym">Kazachstania exigua</name>
    <dbReference type="NCBI Taxonomy" id="34358"/>
    <lineage>
        <taxon>Eukaryota</taxon>
        <taxon>Fungi</taxon>
        <taxon>Dikarya</taxon>
        <taxon>Ascomycota</taxon>
        <taxon>Saccharomycotina</taxon>
        <taxon>Saccharomycetes</taxon>
        <taxon>Saccharomycetales</taxon>
        <taxon>Saccharomycetaceae</taxon>
        <taxon>Maudiozyma</taxon>
    </lineage>
</organism>
<dbReference type="SMART" id="SM00717">
    <property type="entry name" value="SANT"/>
    <property type="match status" value="1"/>
</dbReference>
<feature type="domain" description="HTH myb-type" evidence="12">
    <location>
        <begin position="327"/>
        <end position="387"/>
    </location>
</feature>
<dbReference type="GO" id="GO:0031848">
    <property type="term" value="P:protection from non-homologous end joining at telomere"/>
    <property type="evidence" value="ECO:0007669"/>
    <property type="project" value="TreeGrafter"/>
</dbReference>
<feature type="compositionally biased region" description="Basic and acidic residues" evidence="9">
    <location>
        <begin position="230"/>
        <end position="242"/>
    </location>
</feature>
<dbReference type="Pfam" id="PF00249">
    <property type="entry name" value="Myb_DNA-binding"/>
    <property type="match status" value="1"/>
</dbReference>
<proteinExistence type="inferred from homology"/>
<dbReference type="GO" id="GO:0042162">
    <property type="term" value="F:telomeric DNA binding"/>
    <property type="evidence" value="ECO:0007669"/>
    <property type="project" value="TreeGrafter"/>
</dbReference>
<dbReference type="InterPro" id="IPR038104">
    <property type="entry name" value="Rap1_C_sf"/>
</dbReference>
<dbReference type="Gene3D" id="1.20.120.1480">
    <property type="match status" value="1"/>
</dbReference>
<dbReference type="PANTHER" id="PTHR16466:SF6">
    <property type="entry name" value="TELOMERIC REPEAT-BINDING FACTOR 2-INTERACTING PROTEIN 1"/>
    <property type="match status" value="1"/>
</dbReference>
<keyword evidence="3 8" id="KW-0779">Telomere</keyword>
<gene>
    <name evidence="13" type="primary">RAP1</name>
    <name evidence="13" type="ORF">C6P45_003387</name>
</gene>
<evidence type="ECO:0000259" key="11">
    <source>
        <dbReference type="PROSITE" id="PS50172"/>
    </source>
</evidence>
<feature type="region of interest" description="Disordered" evidence="9">
    <location>
        <begin position="211"/>
        <end position="260"/>
    </location>
</feature>
<dbReference type="SUPFAM" id="SSF52113">
    <property type="entry name" value="BRCT domain"/>
    <property type="match status" value="1"/>
</dbReference>
<name>A0A9P7BCA9_MAUEX</name>
<dbReference type="Pfam" id="PF09197">
    <property type="entry name" value="Rap1-DNA-bind"/>
    <property type="match status" value="1"/>
</dbReference>
<dbReference type="InterPro" id="IPR021661">
    <property type="entry name" value="Rap1_C"/>
</dbReference>
<dbReference type="InterPro" id="IPR001357">
    <property type="entry name" value="BRCT_dom"/>
</dbReference>
<dbReference type="OrthoDB" id="435460at2759"/>
<evidence type="ECO:0000313" key="14">
    <source>
        <dbReference type="Proteomes" id="UP000750334"/>
    </source>
</evidence>
<keyword evidence="4" id="KW-0805">Transcription regulation</keyword>
<keyword evidence="14" id="KW-1185">Reference proteome</keyword>
<feature type="region of interest" description="Disordered" evidence="9">
    <location>
        <begin position="286"/>
        <end position="311"/>
    </location>
</feature>
<feature type="compositionally biased region" description="Low complexity" evidence="9">
    <location>
        <begin position="286"/>
        <end position="307"/>
    </location>
</feature>
<protein>
    <recommendedName>
        <fullName evidence="8">DNA-binding protein RAP1</fullName>
    </recommendedName>
</protein>
<evidence type="ECO:0000256" key="9">
    <source>
        <dbReference type="SAM" id="MobiDB-lite"/>
    </source>
</evidence>
<dbReference type="EMBL" id="PUHR01000034">
    <property type="protein sequence ID" value="KAG0669753.1"/>
    <property type="molecule type" value="Genomic_DNA"/>
</dbReference>
<feature type="region of interest" description="Disordered" evidence="9">
    <location>
        <begin position="33"/>
        <end position="79"/>
    </location>
</feature>
<dbReference type="Gene3D" id="3.40.50.10190">
    <property type="entry name" value="BRCT domain"/>
    <property type="match status" value="1"/>
</dbReference>
<dbReference type="Pfam" id="PF11626">
    <property type="entry name" value="Rap1_C"/>
    <property type="match status" value="1"/>
</dbReference>
<dbReference type="InterPro" id="IPR017930">
    <property type="entry name" value="Myb_dom"/>
</dbReference>
<keyword evidence="5" id="KW-0010">Activator</keyword>
<evidence type="ECO:0000256" key="1">
    <source>
        <dbReference type="ARBA" id="ARBA00010467"/>
    </source>
</evidence>